<dbReference type="Gene3D" id="1.10.10.10">
    <property type="entry name" value="Winged helix-like DNA-binding domain superfamily/Winged helix DNA-binding domain"/>
    <property type="match status" value="1"/>
</dbReference>
<dbReference type="PANTHER" id="PTHR43712:SF2">
    <property type="entry name" value="O-METHYLTRANSFERASE CICE"/>
    <property type="match status" value="1"/>
</dbReference>
<dbReference type="GO" id="GO:0032259">
    <property type="term" value="P:methylation"/>
    <property type="evidence" value="ECO:0007669"/>
    <property type="project" value="UniProtKB-KW"/>
</dbReference>
<name>A0A0U1NP40_9RHOB</name>
<keyword evidence="3" id="KW-0949">S-adenosyl-L-methionine</keyword>
<dbReference type="EMBL" id="CVQV01000022">
    <property type="protein sequence ID" value="CRK76505.1"/>
    <property type="molecule type" value="Genomic_DNA"/>
</dbReference>
<dbReference type="GO" id="GO:0043803">
    <property type="term" value="F:hydroxyneurosporene-O-methyltransferase activity"/>
    <property type="evidence" value="ECO:0007669"/>
    <property type="project" value="UniProtKB-EC"/>
</dbReference>
<feature type="domain" description="O-methyltransferase C-terminal" evidence="4">
    <location>
        <begin position="133"/>
        <end position="339"/>
    </location>
</feature>
<accession>A0A0U1NP40</accession>
<dbReference type="RefSeq" id="WP_048599910.1">
    <property type="nucleotide sequence ID" value="NZ_CBFHGK010000011.1"/>
</dbReference>
<evidence type="ECO:0000259" key="4">
    <source>
        <dbReference type="Pfam" id="PF00891"/>
    </source>
</evidence>
<dbReference type="STRING" id="282199.GCA_001049735_02568"/>
<dbReference type="Proteomes" id="UP000048949">
    <property type="component" value="Unassembled WGS sequence"/>
</dbReference>
<sequence length="361" mass="39240">MTEAVLKTRWTTRLIASRGFQKWAARFPFTRAVARREGEALFDLVSGFVYSQVLYALVTLDIPQTLKAAPRSSRALGAMHGIEERKMEALLQAAQALKLVQKRKGAYELARRGAALIGVPGLEAMIRHHDVFYRDLTDPVALLRGETETELANFWPYVFGGEMPAEQAKTYSDLMADSQGLVAEDTLRMINLGGVTRLMDVGGGSGAFLSAVQKAAPKLSLRLFDLPDVAPQAHTRLGDGVELTSGSFKTDSLPEGADAISLIRVLYDHSDETVRDLLAKAYTALPAGGRLIISEPMTGGVVPHGPGNAYFAFYCMAMQTGRARSAEEIAQLCTDAGFEGVRIPRAPRPFVTSVVEAVRPR</sequence>
<dbReference type="EC" id="2.1.1.210" evidence="6"/>
<organism evidence="6 7">
    <name type="scientific">Nereida ignava</name>
    <dbReference type="NCBI Taxonomy" id="282199"/>
    <lineage>
        <taxon>Bacteria</taxon>
        <taxon>Pseudomonadati</taxon>
        <taxon>Pseudomonadota</taxon>
        <taxon>Alphaproteobacteria</taxon>
        <taxon>Rhodobacterales</taxon>
        <taxon>Roseobacteraceae</taxon>
        <taxon>Nereida</taxon>
    </lineage>
</organism>
<keyword evidence="7" id="KW-1185">Reference proteome</keyword>
<dbReference type="GO" id="GO:0008171">
    <property type="term" value="F:O-methyltransferase activity"/>
    <property type="evidence" value="ECO:0007669"/>
    <property type="project" value="InterPro"/>
</dbReference>
<dbReference type="Gene3D" id="3.40.50.150">
    <property type="entry name" value="Vaccinia Virus protein VP39"/>
    <property type="match status" value="1"/>
</dbReference>
<evidence type="ECO:0000313" key="6">
    <source>
        <dbReference type="EMBL" id="CRK76505.1"/>
    </source>
</evidence>
<dbReference type="Pfam" id="PF00891">
    <property type="entry name" value="Methyltransf_2"/>
    <property type="match status" value="1"/>
</dbReference>
<evidence type="ECO:0000256" key="2">
    <source>
        <dbReference type="ARBA" id="ARBA00022679"/>
    </source>
</evidence>
<dbReference type="PIRSF" id="PIRSF005739">
    <property type="entry name" value="O-mtase"/>
    <property type="match status" value="1"/>
</dbReference>
<evidence type="ECO:0000259" key="5">
    <source>
        <dbReference type="Pfam" id="PF08100"/>
    </source>
</evidence>
<dbReference type="OrthoDB" id="7418600at2"/>
<reference evidence="6 7" key="1">
    <citation type="submission" date="2015-04" db="EMBL/GenBank/DDBJ databases">
        <authorList>
            <person name="Syromyatnikov M.Y."/>
            <person name="Popov V.N."/>
        </authorList>
    </citation>
    <scope>NUCLEOTIDE SEQUENCE [LARGE SCALE GENOMIC DNA]</scope>
    <source>
        <strain evidence="6 7">CECT 5292</strain>
    </source>
</reference>
<evidence type="ECO:0000256" key="3">
    <source>
        <dbReference type="ARBA" id="ARBA00022691"/>
    </source>
</evidence>
<dbReference type="InterPro" id="IPR001077">
    <property type="entry name" value="COMT_C"/>
</dbReference>
<feature type="domain" description="O-methyltransferase dimerisation" evidence="5">
    <location>
        <begin position="43"/>
        <end position="115"/>
    </location>
</feature>
<dbReference type="InterPro" id="IPR016461">
    <property type="entry name" value="COMT-like"/>
</dbReference>
<dbReference type="InterPro" id="IPR036390">
    <property type="entry name" value="WH_DNA-bd_sf"/>
</dbReference>
<proteinExistence type="predicted"/>
<dbReference type="PANTHER" id="PTHR43712">
    <property type="entry name" value="PUTATIVE (AFU_ORTHOLOGUE AFUA_4G14580)-RELATED"/>
    <property type="match status" value="1"/>
</dbReference>
<dbReference type="GO" id="GO:0046983">
    <property type="term" value="F:protein dimerization activity"/>
    <property type="evidence" value="ECO:0007669"/>
    <property type="project" value="InterPro"/>
</dbReference>
<gene>
    <name evidence="6" type="primary">crtF</name>
    <name evidence="6" type="ORF">NIG5292_02569</name>
</gene>
<dbReference type="SUPFAM" id="SSF53335">
    <property type="entry name" value="S-adenosyl-L-methionine-dependent methyltransferases"/>
    <property type="match status" value="1"/>
</dbReference>
<dbReference type="Pfam" id="PF08100">
    <property type="entry name" value="Dimerisation"/>
    <property type="match status" value="1"/>
</dbReference>
<dbReference type="SUPFAM" id="SSF46785">
    <property type="entry name" value="Winged helix' DNA-binding domain"/>
    <property type="match status" value="1"/>
</dbReference>
<dbReference type="InterPro" id="IPR029063">
    <property type="entry name" value="SAM-dependent_MTases_sf"/>
</dbReference>
<dbReference type="InterPro" id="IPR036388">
    <property type="entry name" value="WH-like_DNA-bd_sf"/>
</dbReference>
<evidence type="ECO:0000313" key="7">
    <source>
        <dbReference type="Proteomes" id="UP000048949"/>
    </source>
</evidence>
<evidence type="ECO:0000256" key="1">
    <source>
        <dbReference type="ARBA" id="ARBA00022603"/>
    </source>
</evidence>
<dbReference type="CDD" id="cd02440">
    <property type="entry name" value="AdoMet_MTases"/>
    <property type="match status" value="1"/>
</dbReference>
<dbReference type="PROSITE" id="PS51683">
    <property type="entry name" value="SAM_OMT_II"/>
    <property type="match status" value="1"/>
</dbReference>
<dbReference type="InterPro" id="IPR012967">
    <property type="entry name" value="COMT_dimerisation"/>
</dbReference>
<keyword evidence="2 6" id="KW-0808">Transferase</keyword>
<keyword evidence="1 6" id="KW-0489">Methyltransferase</keyword>
<dbReference type="AlphaFoldDB" id="A0A0U1NP40"/>
<protein>
    <submittedName>
        <fullName evidence="6">Demethylspheroidene O-methyltransferase</fullName>
        <ecNumber evidence="6">2.1.1.210</ecNumber>
    </submittedName>
</protein>